<reference evidence="2" key="1">
    <citation type="submission" date="2022-09" db="EMBL/GenBank/DDBJ databases">
        <title>Intensive care unit water sources are persistently colonized with multi-drug resistant bacteria and are the site of extensive horizontal gene transfer of antibiotic resistance genes.</title>
        <authorList>
            <person name="Diorio-Toth L."/>
        </authorList>
    </citation>
    <scope>NUCLEOTIDE SEQUENCE</scope>
    <source>
        <strain evidence="2">GD03864</strain>
    </source>
</reference>
<accession>A0ABD4XW00</accession>
<evidence type="ECO:0000256" key="1">
    <source>
        <dbReference type="SAM" id="MobiDB-lite"/>
    </source>
</evidence>
<protein>
    <recommendedName>
        <fullName evidence="4">Lipoprotein</fullName>
    </recommendedName>
</protein>
<gene>
    <name evidence="2" type="ORF">N5D09_02950</name>
</gene>
<dbReference type="PROSITE" id="PS51257">
    <property type="entry name" value="PROKAR_LIPOPROTEIN"/>
    <property type="match status" value="1"/>
</dbReference>
<dbReference type="EMBL" id="JAOCDG010000003">
    <property type="protein sequence ID" value="MDH0687045.1"/>
    <property type="molecule type" value="Genomic_DNA"/>
</dbReference>
<feature type="compositionally biased region" description="Low complexity" evidence="1">
    <location>
        <begin position="29"/>
        <end position="49"/>
    </location>
</feature>
<feature type="region of interest" description="Disordered" evidence="1">
    <location>
        <begin position="26"/>
        <end position="49"/>
    </location>
</feature>
<dbReference type="RefSeq" id="WP_279649005.1">
    <property type="nucleotide sequence ID" value="NZ_JAOCDG010000003.1"/>
</dbReference>
<dbReference type="Proteomes" id="UP001161139">
    <property type="component" value="Unassembled WGS sequence"/>
</dbReference>
<evidence type="ECO:0008006" key="4">
    <source>
        <dbReference type="Google" id="ProtNLM"/>
    </source>
</evidence>
<name>A0ABD4XW00_STUST</name>
<evidence type="ECO:0000313" key="2">
    <source>
        <dbReference type="EMBL" id="MDH0687045.1"/>
    </source>
</evidence>
<proteinExistence type="predicted"/>
<sequence>MIHHHQRRAIGALLCTALLLSACGDDKSPAPQAKAQPAAPAATKVAEPAVAENPREVNADSKFRLGAPGPAPSFDQYLEITTGNQLAFMYNKQAEQMDSIEFIAKSINIEQAEPDLQPLLKQLEEAENAGNPFTKSDAVEAIQPFIQQQILAAPEDRYVKMFFTAQEMEFQPYDFERKGFEIQNRLFRPELENAKRKATVGWDAYSKMPPEKAYITFSDNRVYSLGFENGPTANFLKVEDEATARRLQDAFLANDHGIWLYGLIIATQDNTNPDNPNTPRRALLVDLQALDVVEGAEPTPASPPIFSRKL</sequence>
<dbReference type="AlphaFoldDB" id="A0ABD4XW00"/>
<organism evidence="2 3">
    <name type="scientific">Stutzerimonas stutzeri</name>
    <name type="common">Pseudomonas stutzeri</name>
    <dbReference type="NCBI Taxonomy" id="316"/>
    <lineage>
        <taxon>Bacteria</taxon>
        <taxon>Pseudomonadati</taxon>
        <taxon>Pseudomonadota</taxon>
        <taxon>Gammaproteobacteria</taxon>
        <taxon>Pseudomonadales</taxon>
        <taxon>Pseudomonadaceae</taxon>
        <taxon>Stutzerimonas</taxon>
    </lineage>
</organism>
<comment type="caution">
    <text evidence="2">The sequence shown here is derived from an EMBL/GenBank/DDBJ whole genome shotgun (WGS) entry which is preliminary data.</text>
</comment>
<evidence type="ECO:0000313" key="3">
    <source>
        <dbReference type="Proteomes" id="UP001161139"/>
    </source>
</evidence>